<organism evidence="1">
    <name type="scientific">hydrothermal vent metagenome</name>
    <dbReference type="NCBI Taxonomy" id="652676"/>
    <lineage>
        <taxon>unclassified sequences</taxon>
        <taxon>metagenomes</taxon>
        <taxon>ecological metagenomes</taxon>
    </lineage>
</organism>
<evidence type="ECO:0000313" key="1">
    <source>
        <dbReference type="EMBL" id="VAX01137.1"/>
    </source>
</evidence>
<dbReference type="AlphaFoldDB" id="A0A3B1B7X3"/>
<sequence length="174" mass="20053">MKTFVKYIFTVFLLQVIYTVHASQVDYGKLSIEQLKEQAATIHPAGLYILAKKLYKNNNKDDAVFWLTVGHLRFKFHLATEPNSKSLDGPSLFSTLQNFIGGPINDYAGINPSQWAKTAKKAKQWDLDNKNTFTSKKNHQKEYAATHVEMDKMISYIIDNKEKIRLDRIKNNIK</sequence>
<gene>
    <name evidence="1" type="ORF">MNBD_GAMMA22-2559</name>
</gene>
<proteinExistence type="predicted"/>
<name>A0A3B1B7X3_9ZZZZ</name>
<accession>A0A3B1B7X3</accession>
<dbReference type="EMBL" id="UOFS01000047">
    <property type="protein sequence ID" value="VAX01137.1"/>
    <property type="molecule type" value="Genomic_DNA"/>
</dbReference>
<protein>
    <submittedName>
        <fullName evidence="1">Uncharacterized protein</fullName>
    </submittedName>
</protein>
<reference evidence="1" key="1">
    <citation type="submission" date="2018-06" db="EMBL/GenBank/DDBJ databases">
        <authorList>
            <person name="Zhirakovskaya E."/>
        </authorList>
    </citation>
    <scope>NUCLEOTIDE SEQUENCE</scope>
</reference>